<dbReference type="SUPFAM" id="SSF56935">
    <property type="entry name" value="Porins"/>
    <property type="match status" value="1"/>
</dbReference>
<dbReference type="InterPro" id="IPR008969">
    <property type="entry name" value="CarboxyPept-like_regulatory"/>
</dbReference>
<feature type="chain" id="PRO_5009286384" evidence="1">
    <location>
        <begin position="28"/>
        <end position="1243"/>
    </location>
</feature>
<accession>A0A1H5UP02</accession>
<dbReference type="Pfam" id="PF25183">
    <property type="entry name" value="OMP_b-brl_4"/>
    <property type="match status" value="1"/>
</dbReference>
<dbReference type="AlphaFoldDB" id="A0A1H5UP02"/>
<feature type="domain" description="TonB-dependent transporter Oar-like beta-barrel" evidence="2">
    <location>
        <begin position="254"/>
        <end position="1194"/>
    </location>
</feature>
<keyword evidence="1" id="KW-0732">Signal</keyword>
<name>A0A1H5UP02_9BACT</name>
<dbReference type="Gene3D" id="2.60.40.1120">
    <property type="entry name" value="Carboxypeptidase-like, regulatory domain"/>
    <property type="match status" value="1"/>
</dbReference>
<evidence type="ECO:0000259" key="2">
    <source>
        <dbReference type="Pfam" id="PF25183"/>
    </source>
</evidence>
<sequence length="1243" mass="132773">MRLTTIQMRIGMALLATPLFSAPMLRAQVGAATLSGVVQDSTGAVIPKATVTLHNRSTGTDRQLHSNGSGSFTFSAIPSGDYDIVVTQTGFSTLTQQAVHLDAGDNKSLSKVVLAPGDVSQSVTVDSTASAIPLDSGQLSSTISATDLDRLSVVGRDATELQRTLPGFAIRNLGPENQGPDFSQVQVGQPTPYASNGAPVAGITLKLDGANLTDAGNFGANLQNINDSFVSEVQVQTSNFGADQSNGPVIIQGITKQGTSKYHGSLYTFARTAQLNSNDWLSNNNSFARPNDRFVYPGGTISGPVPWLKKLTFFAGAEYDAQRNVYAYGSAGSAIVQALVPTANMRKGNFSQQEINTMLGPLATNGTYGTFNVAPTVGDDGSGLANGNIAAYLNPGAMALVNGTIPLPNLPATGLDGYNYRTIDLVNNNVSQYAGRMDYAISPRNLVFARYSFEKGKQGQPLVPYYAPGGIMGAVNTPGYGVNNDTFTHSGALNYVAVLSSTMTNEAYLTVASFTESFDARNLAALQKSAISYPYNGAFDNGSTQYPQLATYAPYGGLPLGLFPDYSTNPLQLKKVQPNVGDNFTKVFGRHTLKFGVFGQRTVNNQTATNPTTSGAIQNYYFGGAGSYFADYNGKYPDGSPAYGNAHFNSGNALANFFEGQIQDWHQQNFNPYTNLYFWNIEGYGQDTWRITSNAVVTFGVRIAKLGAWKDAHGLGAAIWNPALINSTQNPTTNPLPGLTWHGISPTTPNAGITDPPIFFEPRGGFSVDLFHNGKTVVRGGAGMYRFHDSVVDVTSEFSEAENVRYTDLQGFGDNTLEGVNTLHLNPNTYGNAGGTQTSIPPSTVYGLLPTDNEEPVTNNYSLSVAQQMPGKFILQVSYVGNNSNSLMNNGTTQPVVLDNVNAIPVGTLFTAAAAKAINSFAPGACNATGCTPQQAASLDTIYNYPGDKSIQNARPYPRYNQILVPRHNTFANYNGIQFEAIKQVGKLNFNVNYTFSKSLGILGSAADFNYTAGMDPFNIYNNYGPMNFDRTQVLNLSYSYQTGKVTQEHLLGGFINNWLISGITNLQSGGNMQTGVSPSPDFYVTGTVGGGGNPYTISNTSVLGTPDVSLQPVLKCDPRHGLTANQHVNASCFGLPATGTQGQYIFPYSHGPAYFNSDLSLEKGFGLGGVRRLRFRYAAFNFINHPVHSFISSYAAQTTLQLSDTSAGGTPQTATPPAGTSFGYSPLKLGRRLSEISLKYEF</sequence>
<evidence type="ECO:0000313" key="3">
    <source>
        <dbReference type="EMBL" id="SEF76775.1"/>
    </source>
</evidence>
<evidence type="ECO:0000313" key="4">
    <source>
        <dbReference type="Proteomes" id="UP000236728"/>
    </source>
</evidence>
<dbReference type="InterPro" id="IPR057601">
    <property type="entry name" value="Oar-like_b-barrel"/>
</dbReference>
<organism evidence="3 4">
    <name type="scientific">Bryocella elongata</name>
    <dbReference type="NCBI Taxonomy" id="863522"/>
    <lineage>
        <taxon>Bacteria</taxon>
        <taxon>Pseudomonadati</taxon>
        <taxon>Acidobacteriota</taxon>
        <taxon>Terriglobia</taxon>
        <taxon>Terriglobales</taxon>
        <taxon>Acidobacteriaceae</taxon>
        <taxon>Bryocella</taxon>
    </lineage>
</organism>
<dbReference type="SUPFAM" id="SSF49464">
    <property type="entry name" value="Carboxypeptidase regulatory domain-like"/>
    <property type="match status" value="1"/>
</dbReference>
<evidence type="ECO:0000256" key="1">
    <source>
        <dbReference type="SAM" id="SignalP"/>
    </source>
</evidence>
<dbReference type="GO" id="GO:0004180">
    <property type="term" value="F:carboxypeptidase activity"/>
    <property type="evidence" value="ECO:0007669"/>
    <property type="project" value="UniProtKB-KW"/>
</dbReference>
<feature type="signal peptide" evidence="1">
    <location>
        <begin position="1"/>
        <end position="27"/>
    </location>
</feature>
<gene>
    <name evidence="3" type="ORF">SAMN05421819_1116</name>
</gene>
<dbReference type="Pfam" id="PF13620">
    <property type="entry name" value="CarboxypepD_reg"/>
    <property type="match status" value="1"/>
</dbReference>
<keyword evidence="4" id="KW-1185">Reference proteome</keyword>
<dbReference type="Proteomes" id="UP000236728">
    <property type="component" value="Unassembled WGS sequence"/>
</dbReference>
<keyword evidence="3" id="KW-0378">Hydrolase</keyword>
<dbReference type="EMBL" id="FNVA01000001">
    <property type="protein sequence ID" value="SEF76775.1"/>
    <property type="molecule type" value="Genomic_DNA"/>
</dbReference>
<reference evidence="3 4" key="1">
    <citation type="submission" date="2016-10" db="EMBL/GenBank/DDBJ databases">
        <authorList>
            <person name="de Groot N.N."/>
        </authorList>
    </citation>
    <scope>NUCLEOTIDE SEQUENCE [LARGE SCALE GENOMIC DNA]</scope>
    <source>
        <strain evidence="3 4">DSM 22489</strain>
    </source>
</reference>
<protein>
    <submittedName>
        <fullName evidence="3">Carboxypeptidase regulatory-like domain-containing protein</fullName>
    </submittedName>
</protein>
<keyword evidence="3" id="KW-0645">Protease</keyword>
<proteinExistence type="predicted"/>
<keyword evidence="3" id="KW-0121">Carboxypeptidase</keyword>